<dbReference type="RefSeq" id="XP_015512017.2">
    <property type="nucleotide sequence ID" value="XM_015656531.2"/>
</dbReference>
<dbReference type="OrthoDB" id="8878063at2759"/>
<dbReference type="Gene3D" id="2.10.90.10">
    <property type="entry name" value="Cystine-knot cytokines"/>
    <property type="match status" value="1"/>
</dbReference>
<comment type="similarity">
    <text evidence="1">Belongs to the PDGF/VEGF growth factor family.</text>
</comment>
<evidence type="ECO:0000313" key="5">
    <source>
        <dbReference type="RefSeq" id="XP_015512017.2"/>
    </source>
</evidence>
<evidence type="ECO:0000313" key="4">
    <source>
        <dbReference type="Proteomes" id="UP000829291"/>
    </source>
</evidence>
<organism evidence="5">
    <name type="scientific">Neodiprion lecontei</name>
    <name type="common">Redheaded pine sawfly</name>
    <dbReference type="NCBI Taxonomy" id="441921"/>
    <lineage>
        <taxon>Eukaryota</taxon>
        <taxon>Metazoa</taxon>
        <taxon>Ecdysozoa</taxon>
        <taxon>Arthropoda</taxon>
        <taxon>Hexapoda</taxon>
        <taxon>Insecta</taxon>
        <taxon>Pterygota</taxon>
        <taxon>Neoptera</taxon>
        <taxon>Endopterygota</taxon>
        <taxon>Hymenoptera</taxon>
        <taxon>Tenthredinoidea</taxon>
        <taxon>Diprionidae</taxon>
        <taxon>Diprioninae</taxon>
        <taxon>Neodiprion</taxon>
    </lineage>
</organism>
<dbReference type="InterPro" id="IPR000072">
    <property type="entry name" value="PDGF/VEGF_dom"/>
</dbReference>
<dbReference type="AlphaFoldDB" id="A0A6J0BCW4"/>
<accession>A0A6J0BCW4</accession>
<protein>
    <submittedName>
        <fullName evidence="5">Uncharacterized protein LOC107218608 isoform X3</fullName>
    </submittedName>
</protein>
<dbReference type="GO" id="GO:0008083">
    <property type="term" value="F:growth factor activity"/>
    <property type="evidence" value="ECO:0007669"/>
    <property type="project" value="UniProtKB-KW"/>
</dbReference>
<dbReference type="KEGG" id="nlo:107218608"/>
<keyword evidence="2" id="KW-0472">Membrane</keyword>
<dbReference type="Pfam" id="PF00341">
    <property type="entry name" value="PDGF"/>
    <property type="match status" value="1"/>
</dbReference>
<sequence length="234" mass="27094">MERNTELDELSYESNRCSVKYLLSFSSTDQSARIMNLVGSFGFCIFVSVLTIAQCQVIESMYKEHVDIDCQAAQFGRAQTIRTSMCQVKDTLVDLKPTSGYRYLPPIASVKRCDGYCKTGLSCEPLETRMTKVHVDLKLLYGRRGMKQCAVVRVEEHVRCRCMCEKTERDCNDRQMFDKSNCKCECKAGTENKMKCEEQKEMRWDKDDCSCKCMLMPMPCSTNRYWNETLCRCQ</sequence>
<feature type="transmembrane region" description="Helical" evidence="2">
    <location>
        <begin position="34"/>
        <end position="53"/>
    </location>
</feature>
<dbReference type="GO" id="GO:0016020">
    <property type="term" value="C:membrane"/>
    <property type="evidence" value="ECO:0007669"/>
    <property type="project" value="InterPro"/>
</dbReference>
<name>A0A6J0BCW4_NEOLC</name>
<keyword evidence="2" id="KW-0812">Transmembrane</keyword>
<dbReference type="Proteomes" id="UP000829291">
    <property type="component" value="Chromosome 4"/>
</dbReference>
<gene>
    <name evidence="5" type="primary">LOC107218608</name>
</gene>
<dbReference type="InterPro" id="IPR029034">
    <property type="entry name" value="Cystine-knot_cytokine"/>
</dbReference>
<feature type="domain" description="Platelet-derived growth factor (PDGF) family profile" evidence="3">
    <location>
        <begin position="98"/>
        <end position="167"/>
    </location>
</feature>
<reference evidence="5" key="1">
    <citation type="submission" date="2025-08" db="UniProtKB">
        <authorList>
            <consortium name="RefSeq"/>
        </authorList>
    </citation>
    <scope>IDENTIFICATION</scope>
    <source>
        <tissue evidence="5">Thorax and Abdomen</tissue>
    </source>
</reference>
<keyword evidence="2" id="KW-1133">Transmembrane helix</keyword>
<evidence type="ECO:0000259" key="3">
    <source>
        <dbReference type="PROSITE" id="PS50278"/>
    </source>
</evidence>
<evidence type="ECO:0000256" key="2">
    <source>
        <dbReference type="SAM" id="Phobius"/>
    </source>
</evidence>
<dbReference type="SMART" id="SM00141">
    <property type="entry name" value="PDGF"/>
    <property type="match status" value="1"/>
</dbReference>
<evidence type="ECO:0000256" key="1">
    <source>
        <dbReference type="RuleBase" id="RU003818"/>
    </source>
</evidence>
<keyword evidence="1" id="KW-0339">Growth factor</keyword>
<dbReference type="GeneID" id="107218608"/>
<keyword evidence="4" id="KW-1185">Reference proteome</keyword>
<proteinExistence type="inferred from homology"/>
<dbReference type="PROSITE" id="PS50278">
    <property type="entry name" value="PDGF_2"/>
    <property type="match status" value="1"/>
</dbReference>
<dbReference type="SUPFAM" id="SSF57501">
    <property type="entry name" value="Cystine-knot cytokines"/>
    <property type="match status" value="1"/>
</dbReference>